<accession>A0A4Q0MNI4</accession>
<protein>
    <recommendedName>
        <fullName evidence="4">MFS transporter permease</fullName>
    </recommendedName>
</protein>
<keyword evidence="1" id="KW-1133">Transmembrane helix</keyword>
<dbReference type="Pfam" id="PF19540">
    <property type="entry name" value="DUF6064"/>
    <property type="match status" value="1"/>
</dbReference>
<keyword evidence="1" id="KW-0472">Membrane</keyword>
<feature type="transmembrane region" description="Helical" evidence="1">
    <location>
        <begin position="70"/>
        <end position="94"/>
    </location>
</feature>
<dbReference type="OrthoDB" id="581693at2"/>
<feature type="transmembrane region" description="Helical" evidence="1">
    <location>
        <begin position="163"/>
        <end position="184"/>
    </location>
</feature>
<keyword evidence="3" id="KW-1185">Reference proteome</keyword>
<evidence type="ECO:0000256" key="1">
    <source>
        <dbReference type="SAM" id="Phobius"/>
    </source>
</evidence>
<comment type="caution">
    <text evidence="2">The sequence shown here is derived from an EMBL/GenBank/DDBJ whole genome shotgun (WGS) entry which is preliminary data.</text>
</comment>
<feature type="transmembrane region" description="Helical" evidence="1">
    <location>
        <begin position="106"/>
        <end position="126"/>
    </location>
</feature>
<dbReference type="AlphaFoldDB" id="A0A4Q0MNI4"/>
<name>A0A4Q0MNI4_9HYPH</name>
<feature type="transmembrane region" description="Helical" evidence="1">
    <location>
        <begin position="20"/>
        <end position="38"/>
    </location>
</feature>
<evidence type="ECO:0000313" key="3">
    <source>
        <dbReference type="Proteomes" id="UP000289708"/>
    </source>
</evidence>
<dbReference type="RefSeq" id="WP_128776236.1">
    <property type="nucleotide sequence ID" value="NZ_RYFI01000003.1"/>
</dbReference>
<evidence type="ECO:0008006" key="4">
    <source>
        <dbReference type="Google" id="ProtNLM"/>
    </source>
</evidence>
<feature type="transmembrane region" description="Helical" evidence="1">
    <location>
        <begin position="138"/>
        <end position="156"/>
    </location>
</feature>
<reference evidence="2 3" key="1">
    <citation type="submission" date="2018-12" db="EMBL/GenBank/DDBJ databases">
        <title>bacterium Hansschlegelia zhihuaiae S113.</title>
        <authorList>
            <person name="He J."/>
        </authorList>
    </citation>
    <scope>NUCLEOTIDE SEQUENCE [LARGE SCALE GENOMIC DNA]</scope>
    <source>
        <strain evidence="2 3">S 113</strain>
    </source>
</reference>
<feature type="transmembrane region" description="Helical" evidence="1">
    <location>
        <begin position="190"/>
        <end position="209"/>
    </location>
</feature>
<dbReference type="EMBL" id="RYFI01000003">
    <property type="protein sequence ID" value="RXF74586.1"/>
    <property type="molecule type" value="Genomic_DNA"/>
</dbReference>
<keyword evidence="1" id="KW-0812">Transmembrane</keyword>
<proteinExistence type="predicted"/>
<gene>
    <name evidence="2" type="ORF">EK403_04080</name>
</gene>
<sequence>MFSPRVYERLIETHNMALWPWQLVALGVVLAALGLAWAKRPADGRYALAGFGLGLVWVAWSFLWGRYAGINWVAAYAAPAFLIEGLGLVALAVLSKEPLLPLRREPASILAAVLVLFAAFAYPLAAPLTGQPWRASEVAGVMPDPSALATLGLVALVRSRAAVLALTPVPLLWSLYAAMTLRTLGAAEAWPMAGGIALFLAAAAARMLGKRRTFGH</sequence>
<dbReference type="Proteomes" id="UP000289708">
    <property type="component" value="Unassembled WGS sequence"/>
</dbReference>
<dbReference type="InterPro" id="IPR045708">
    <property type="entry name" value="DUF6064"/>
</dbReference>
<organism evidence="2 3">
    <name type="scientific">Hansschlegelia zhihuaiae</name>
    <dbReference type="NCBI Taxonomy" id="405005"/>
    <lineage>
        <taxon>Bacteria</taxon>
        <taxon>Pseudomonadati</taxon>
        <taxon>Pseudomonadota</taxon>
        <taxon>Alphaproteobacteria</taxon>
        <taxon>Hyphomicrobiales</taxon>
        <taxon>Methylopilaceae</taxon>
        <taxon>Hansschlegelia</taxon>
    </lineage>
</organism>
<feature type="transmembrane region" description="Helical" evidence="1">
    <location>
        <begin position="45"/>
        <end position="64"/>
    </location>
</feature>
<evidence type="ECO:0000313" key="2">
    <source>
        <dbReference type="EMBL" id="RXF74586.1"/>
    </source>
</evidence>